<evidence type="ECO:0000256" key="2">
    <source>
        <dbReference type="ARBA" id="ARBA00022723"/>
    </source>
</evidence>
<evidence type="ECO:0000256" key="1">
    <source>
        <dbReference type="ARBA" id="ARBA00022553"/>
    </source>
</evidence>
<dbReference type="Proteomes" id="UP000199452">
    <property type="component" value="Unassembled WGS sequence"/>
</dbReference>
<evidence type="ECO:0000256" key="3">
    <source>
        <dbReference type="ARBA" id="ARBA00022729"/>
    </source>
</evidence>
<dbReference type="InterPro" id="IPR017850">
    <property type="entry name" value="Alkaline_phosphatase_core_sf"/>
</dbReference>
<dbReference type="PIRSF" id="PIRSF031924">
    <property type="entry name" value="Pi-irrepressible_AP"/>
    <property type="match status" value="1"/>
</dbReference>
<dbReference type="Gene3D" id="3.40.720.10">
    <property type="entry name" value="Alkaline Phosphatase, subunit A"/>
    <property type="match status" value="1"/>
</dbReference>
<dbReference type="InterPro" id="IPR026263">
    <property type="entry name" value="Alkaline_phosphatase_prok"/>
</dbReference>
<gene>
    <name evidence="4" type="ORF">SAMN05216323_100972</name>
</gene>
<evidence type="ECO:0000313" key="4">
    <source>
        <dbReference type="EMBL" id="SDB92149.1"/>
    </source>
</evidence>
<dbReference type="Gene3D" id="3.30.1360.150">
    <property type="match status" value="1"/>
</dbReference>
<dbReference type="PANTHER" id="PTHR10151">
    <property type="entry name" value="ECTONUCLEOTIDE PYROPHOSPHATASE/PHOSPHODIESTERASE"/>
    <property type="match status" value="1"/>
</dbReference>
<keyword evidence="1" id="KW-0597">Phosphoprotein</keyword>
<proteinExistence type="predicted"/>
<dbReference type="Pfam" id="PF01663">
    <property type="entry name" value="Phosphodiest"/>
    <property type="match status" value="1"/>
</dbReference>
<keyword evidence="2" id="KW-0479">Metal-binding</keyword>
<organism evidence="4 5">
    <name type="scientific">Williamwhitmania taraxaci</name>
    <dbReference type="NCBI Taxonomy" id="1640674"/>
    <lineage>
        <taxon>Bacteria</taxon>
        <taxon>Pseudomonadati</taxon>
        <taxon>Bacteroidota</taxon>
        <taxon>Bacteroidia</taxon>
        <taxon>Bacteroidales</taxon>
        <taxon>Williamwhitmaniaceae</taxon>
        <taxon>Williamwhitmania</taxon>
    </lineage>
</organism>
<keyword evidence="5" id="KW-1185">Reference proteome</keyword>
<dbReference type="CDD" id="cd16016">
    <property type="entry name" value="AP-SPAP"/>
    <property type="match status" value="1"/>
</dbReference>
<sequence>MKHFALIILISITPLLNTQAQSNKLQPPERPKLIVQLVVGQMRNDFLHRYWQNFSDDGFKVLVNEGSFCKNANYNYLLTQSAPGIATLLTGAQPASHGIVSDRWLNRSNNEMVTATFDKRYRGVGGDDMYGSHSPRNMMASTLGDELKRWNPASKVFAVSLDPQQAVLAAGHSGDGAYWLNPYHGTWMTSNFYQKELPEWVSDFNKKQFAEDYVQRSWETLLPLGNYISPDISAIDTIKRKDIEETRKNPLTLIKSLFAEKAKDKDFSILAETPYGNSYSKDFALSAIVNENLGKDDATDLLTVYFAPTADICRKYGTNSVELEDAYYRLDSELAHFMKFLNETIGRENVLVILTSDHGTSDSPGKKGSVRVPGGTFEPKQSIALLKSYLSVTYGKGEWIKGYDQKQIFLNRNLIEDSNINLSDFQNKISEFMVQFSGVATATTATTMTNMAFSEGNLFKMQNSYNIKRSGDIIFFLEPGWTERGETSSAQSSPYSYDAHVPLIFYGWKIKRKSIFTPMDIADVAPTIATFIDISWPNAASGKPLEEMFR</sequence>
<dbReference type="EMBL" id="FMYP01000009">
    <property type="protein sequence ID" value="SDB92149.1"/>
    <property type="molecule type" value="Genomic_DNA"/>
</dbReference>
<accession>A0A1G6HCZ4</accession>
<dbReference type="InterPro" id="IPR002591">
    <property type="entry name" value="Phosphodiest/P_Trfase"/>
</dbReference>
<dbReference type="PANTHER" id="PTHR10151:SF120">
    <property type="entry name" value="BIS(5'-ADENOSYL)-TRIPHOSPHATASE"/>
    <property type="match status" value="1"/>
</dbReference>
<dbReference type="SUPFAM" id="SSF53649">
    <property type="entry name" value="Alkaline phosphatase-like"/>
    <property type="match status" value="1"/>
</dbReference>
<keyword evidence="3" id="KW-0732">Signal</keyword>
<dbReference type="STRING" id="1640674.SAMN05216323_100972"/>
<dbReference type="RefSeq" id="WP_092436081.1">
    <property type="nucleotide sequence ID" value="NZ_FMYP01000009.1"/>
</dbReference>
<reference evidence="4 5" key="1">
    <citation type="submission" date="2016-09" db="EMBL/GenBank/DDBJ databases">
        <authorList>
            <person name="Capua I."/>
            <person name="De Benedictis P."/>
            <person name="Joannis T."/>
            <person name="Lombin L.H."/>
            <person name="Cattoli G."/>
        </authorList>
    </citation>
    <scope>NUCLEOTIDE SEQUENCE [LARGE SCALE GENOMIC DNA]</scope>
    <source>
        <strain evidence="4 5">A7P-90m</strain>
    </source>
</reference>
<dbReference type="OrthoDB" id="9766127at2"/>
<evidence type="ECO:0000313" key="5">
    <source>
        <dbReference type="Proteomes" id="UP000199452"/>
    </source>
</evidence>
<dbReference type="GO" id="GO:0004035">
    <property type="term" value="F:alkaline phosphatase activity"/>
    <property type="evidence" value="ECO:0007669"/>
    <property type="project" value="InterPro"/>
</dbReference>
<name>A0A1G6HCZ4_9BACT</name>
<protein>
    <submittedName>
        <fullName evidence="4">Type I phosphodiesterase / nucleotide pyrophosphatase</fullName>
    </submittedName>
</protein>
<dbReference type="GO" id="GO:0046872">
    <property type="term" value="F:metal ion binding"/>
    <property type="evidence" value="ECO:0007669"/>
    <property type="project" value="UniProtKB-KW"/>
</dbReference>
<dbReference type="AlphaFoldDB" id="A0A1G6HCZ4"/>